<protein>
    <submittedName>
        <fullName evidence="2">Uncharacterized protein</fullName>
    </submittedName>
</protein>
<feature type="region of interest" description="Disordered" evidence="1">
    <location>
        <begin position="90"/>
        <end position="187"/>
    </location>
</feature>
<dbReference type="PANTHER" id="PTHR12811:SF0">
    <property type="entry name" value="VACUOLAR PROTEIN SORTING-ASSOCIATED PROTEIN 16 HOMOLOG"/>
    <property type="match status" value="1"/>
</dbReference>
<feature type="compositionally biased region" description="Gly residues" evidence="1">
    <location>
        <begin position="94"/>
        <end position="127"/>
    </location>
</feature>
<dbReference type="GO" id="GO:0005765">
    <property type="term" value="C:lysosomal membrane"/>
    <property type="evidence" value="ECO:0007669"/>
    <property type="project" value="TreeGrafter"/>
</dbReference>
<dbReference type="GO" id="GO:0003779">
    <property type="term" value="F:actin binding"/>
    <property type="evidence" value="ECO:0007669"/>
    <property type="project" value="TreeGrafter"/>
</dbReference>
<dbReference type="InterPro" id="IPR016534">
    <property type="entry name" value="VPS16"/>
</dbReference>
<dbReference type="PANTHER" id="PTHR12811">
    <property type="entry name" value="VACUOLAR PROTEIN SORTING VPS16"/>
    <property type="match status" value="1"/>
</dbReference>
<reference evidence="2" key="1">
    <citation type="submission" date="2025-08" db="UniProtKB">
        <authorList>
            <consortium name="Ensembl"/>
        </authorList>
    </citation>
    <scope>IDENTIFICATION</scope>
</reference>
<organism evidence="2 3">
    <name type="scientific">Amazona collaria</name>
    <name type="common">yellow-billed parrot</name>
    <dbReference type="NCBI Taxonomy" id="241587"/>
    <lineage>
        <taxon>Eukaryota</taxon>
        <taxon>Metazoa</taxon>
        <taxon>Chordata</taxon>
        <taxon>Craniata</taxon>
        <taxon>Vertebrata</taxon>
        <taxon>Euteleostomi</taxon>
        <taxon>Archelosauria</taxon>
        <taxon>Archosauria</taxon>
        <taxon>Dinosauria</taxon>
        <taxon>Saurischia</taxon>
        <taxon>Theropoda</taxon>
        <taxon>Coelurosauria</taxon>
        <taxon>Aves</taxon>
        <taxon>Neognathae</taxon>
        <taxon>Neoaves</taxon>
        <taxon>Telluraves</taxon>
        <taxon>Australaves</taxon>
        <taxon>Psittaciformes</taxon>
        <taxon>Psittacidae</taxon>
        <taxon>Amazona</taxon>
    </lineage>
</organism>
<dbReference type="AlphaFoldDB" id="A0A8B9F6D5"/>
<dbReference type="GO" id="GO:0006886">
    <property type="term" value="P:intracellular protein transport"/>
    <property type="evidence" value="ECO:0007669"/>
    <property type="project" value="InterPro"/>
</dbReference>
<accession>A0A8B9F6D5</accession>
<dbReference type="Proteomes" id="UP000694522">
    <property type="component" value="Unplaced"/>
</dbReference>
<reference evidence="2" key="2">
    <citation type="submission" date="2025-09" db="UniProtKB">
        <authorList>
            <consortium name="Ensembl"/>
        </authorList>
    </citation>
    <scope>IDENTIFICATION</scope>
</reference>
<keyword evidence="3" id="KW-1185">Reference proteome</keyword>
<evidence type="ECO:0000313" key="2">
    <source>
        <dbReference type="Ensembl" id="ENSACOP00000004297.1"/>
    </source>
</evidence>
<proteinExistence type="predicted"/>
<dbReference type="Ensembl" id="ENSACOT00000004467.1">
    <property type="protein sequence ID" value="ENSACOP00000004297.1"/>
    <property type="gene ID" value="ENSACOG00000003040.1"/>
</dbReference>
<dbReference type="GO" id="GO:0016197">
    <property type="term" value="P:endosomal transport"/>
    <property type="evidence" value="ECO:0007669"/>
    <property type="project" value="TreeGrafter"/>
</dbReference>
<dbReference type="GO" id="GO:0030897">
    <property type="term" value="C:HOPS complex"/>
    <property type="evidence" value="ECO:0007669"/>
    <property type="project" value="TreeGrafter"/>
</dbReference>
<evidence type="ECO:0000256" key="1">
    <source>
        <dbReference type="SAM" id="MobiDB-lite"/>
    </source>
</evidence>
<name>A0A8B9F6D5_9PSIT</name>
<dbReference type="GO" id="GO:0005768">
    <property type="term" value="C:endosome"/>
    <property type="evidence" value="ECO:0007669"/>
    <property type="project" value="TreeGrafter"/>
</dbReference>
<evidence type="ECO:0000313" key="3">
    <source>
        <dbReference type="Proteomes" id="UP000694522"/>
    </source>
</evidence>
<dbReference type="GO" id="GO:0042144">
    <property type="term" value="P:vacuole fusion, non-autophagic"/>
    <property type="evidence" value="ECO:0007669"/>
    <property type="project" value="TreeGrafter"/>
</dbReference>
<sequence length="313" mass="32472">MRPRSRQRAVVVAWERQLLVAGSSSECIQTPTWCPSWTGSGSCPAAPTSSCRRSQVGCAGGSPPAPAPPPLLLCWFQPCPCRGQPGDLQDRLHGAGGSAAGGTEGVRGTAKGSGGANPTGMGRGSPGPRGLPELPFPAEGEPEGGRVPAGDQGPEAAPGGREPMHRGRGPRARARHPEGAAEGARGAGGDAGVCLPCGCAVAAPSPVSLLPQAASFGKCFLDKFPPESFVRMCQDLRVLNAIRDYQIGIPLTFTQYPAWAGAHRLGGLRDAGGAVQRCCRREVPALGGDVRSKTALDRPHRYKRLTIEVLLDR</sequence>